<keyword evidence="7" id="KW-0653">Protein transport</keyword>
<keyword evidence="7" id="KW-0813">Transport</keyword>
<sequence length="255" mass="27393">MDYLSLIGVVLGFVAIVGGTIMDGGHAEALLNGPALVIVLGGTLGATLLQFPPTVFLRGLNISLWVFRPRNQLLEQQVNKMVEWSALARKEGLLGLESVLDTEIDPFAIKGLQLLVDGSEPEVIRDCLELEINTREFSDLQAARVFEAMGGYSPTIGILGAVIGLIHVMKNLAEPGLLGSGIATAFVATIYGVGFANLIFLPVANKLKMQILTMSQAKELLVEGIVAIAEGENPKNIELKLSGFLIENVTIQRMR</sequence>
<dbReference type="EMBL" id="FO082060">
    <property type="protein sequence ID" value="CCE24819.1"/>
    <property type="molecule type" value="Genomic_DNA"/>
</dbReference>
<dbReference type="HOGENOM" id="CLU_079895_0_0_6"/>
<evidence type="ECO:0000256" key="7">
    <source>
        <dbReference type="RuleBase" id="RU004057"/>
    </source>
</evidence>
<dbReference type="RefSeq" id="WP_014149579.1">
    <property type="nucleotide sequence ID" value="NC_016112.1"/>
</dbReference>
<dbReference type="Pfam" id="PF20560">
    <property type="entry name" value="MotA_N"/>
    <property type="match status" value="1"/>
</dbReference>
<dbReference type="GO" id="GO:0006935">
    <property type="term" value="P:chemotaxis"/>
    <property type="evidence" value="ECO:0007669"/>
    <property type="project" value="InterPro"/>
</dbReference>
<dbReference type="Proteomes" id="UP000008315">
    <property type="component" value="Chromosome"/>
</dbReference>
<dbReference type="KEGG" id="mah:MEALZ_3154"/>
<evidence type="ECO:0000256" key="6">
    <source>
        <dbReference type="ARBA" id="ARBA00023136"/>
    </source>
</evidence>
<dbReference type="InterPro" id="IPR046786">
    <property type="entry name" value="MotA_N"/>
</dbReference>
<comment type="subcellular location">
    <subcellularLocation>
        <location evidence="1">Cell membrane</location>
        <topology evidence="1">Multi-pass membrane protein</topology>
    </subcellularLocation>
    <subcellularLocation>
        <location evidence="7">Membrane</location>
        <topology evidence="7">Multi-pass membrane protein</topology>
    </subcellularLocation>
</comment>
<dbReference type="InterPro" id="IPR047055">
    <property type="entry name" value="MotA-like"/>
</dbReference>
<evidence type="ECO:0000259" key="10">
    <source>
        <dbReference type="Pfam" id="PF20560"/>
    </source>
</evidence>
<keyword evidence="12" id="KW-1185">Reference proteome</keyword>
<reference evidence="12" key="1">
    <citation type="journal article" date="2012" name="J. Bacteriol.">
        <title>Genome sequence of the haloalkaliphilic methanotrophic bacterium Methylomicrobium alcaliphilum 20Z.</title>
        <authorList>
            <person name="Vuilleumier S."/>
            <person name="Khmelenina V.N."/>
            <person name="Bringel F."/>
            <person name="Reshetnikov A.S."/>
            <person name="Lajus A."/>
            <person name="Mangenot S."/>
            <person name="Rouy Z."/>
            <person name="Op den Camp H.J."/>
            <person name="Jetten M.S."/>
            <person name="Dispirito A.A."/>
            <person name="Dunfield P."/>
            <person name="Klotz M.G."/>
            <person name="Semrau J.D."/>
            <person name="Stein L.Y."/>
            <person name="Barbe V."/>
            <person name="Medigue C."/>
            <person name="Trotsenko Y.A."/>
            <person name="Kalyuzhnaya M.G."/>
        </authorList>
    </citation>
    <scope>NUCLEOTIDE SEQUENCE [LARGE SCALE GENOMIC DNA]</scope>
    <source>
        <strain evidence="12">DSM 19304 / NCIMB 14124 / VKM B-2133 / 20Z</strain>
    </source>
</reference>
<name>G4T386_META2</name>
<protein>
    <submittedName>
        <fullName evidence="11">Motility protein A</fullName>
    </submittedName>
</protein>
<evidence type="ECO:0000256" key="2">
    <source>
        <dbReference type="ARBA" id="ARBA00022475"/>
    </source>
</evidence>
<accession>G4T386</accession>
<evidence type="ECO:0000256" key="5">
    <source>
        <dbReference type="ARBA" id="ARBA00022989"/>
    </source>
</evidence>
<comment type="similarity">
    <text evidence="7">Belongs to the exbB/tolQ family.</text>
</comment>
<keyword evidence="6 8" id="KW-0472">Membrane</keyword>
<dbReference type="Pfam" id="PF01618">
    <property type="entry name" value="MotA_ExbB"/>
    <property type="match status" value="1"/>
</dbReference>
<evidence type="ECO:0000256" key="8">
    <source>
        <dbReference type="SAM" id="Phobius"/>
    </source>
</evidence>
<dbReference type="AlphaFoldDB" id="G4T386"/>
<feature type="transmembrane region" description="Helical" evidence="8">
    <location>
        <begin position="151"/>
        <end position="169"/>
    </location>
</feature>
<dbReference type="NCBIfam" id="NF006583">
    <property type="entry name" value="PRK09109.1"/>
    <property type="match status" value="1"/>
</dbReference>
<feature type="transmembrane region" description="Helical" evidence="8">
    <location>
        <begin position="181"/>
        <end position="204"/>
    </location>
</feature>
<proteinExistence type="inferred from homology"/>
<dbReference type="PATRIC" id="fig|271065.3.peg.3248"/>
<keyword evidence="5 8" id="KW-1133">Transmembrane helix</keyword>
<evidence type="ECO:0000256" key="3">
    <source>
        <dbReference type="ARBA" id="ARBA00022692"/>
    </source>
</evidence>
<dbReference type="PANTHER" id="PTHR30433">
    <property type="entry name" value="CHEMOTAXIS PROTEIN MOTA"/>
    <property type="match status" value="1"/>
</dbReference>
<keyword evidence="2" id="KW-1003">Cell membrane</keyword>
<organism evidence="11 12">
    <name type="scientific">Methylotuvimicrobium alcaliphilum (strain DSM 19304 / NCIMB 14124 / VKM B-2133 / 20Z)</name>
    <name type="common">Methylomicrobium alcaliphilum</name>
    <dbReference type="NCBI Taxonomy" id="1091494"/>
    <lineage>
        <taxon>Bacteria</taxon>
        <taxon>Pseudomonadati</taxon>
        <taxon>Pseudomonadota</taxon>
        <taxon>Gammaproteobacteria</taxon>
        <taxon>Methylococcales</taxon>
        <taxon>Methylococcaceae</taxon>
        <taxon>Methylotuvimicrobium</taxon>
    </lineage>
</organism>
<dbReference type="STRING" id="1091494.MEALZ_3154"/>
<evidence type="ECO:0000256" key="1">
    <source>
        <dbReference type="ARBA" id="ARBA00004651"/>
    </source>
</evidence>
<feature type="transmembrane region" description="Helical" evidence="8">
    <location>
        <begin position="29"/>
        <end position="49"/>
    </location>
</feature>
<dbReference type="InterPro" id="IPR002898">
    <property type="entry name" value="MotA_ExbB_proton_chnl"/>
</dbReference>
<evidence type="ECO:0000313" key="12">
    <source>
        <dbReference type="Proteomes" id="UP000008315"/>
    </source>
</evidence>
<feature type="domain" description="MotA/TolQ/ExbB proton channel" evidence="9">
    <location>
        <begin position="101"/>
        <end position="216"/>
    </location>
</feature>
<evidence type="ECO:0000313" key="11">
    <source>
        <dbReference type="EMBL" id="CCE24819.1"/>
    </source>
</evidence>
<feature type="domain" description="Motility protein A N-terminal" evidence="10">
    <location>
        <begin position="6"/>
        <end position="58"/>
    </location>
</feature>
<dbReference type="GO" id="GO:0071978">
    <property type="term" value="P:bacterial-type flagellum-dependent swarming motility"/>
    <property type="evidence" value="ECO:0007669"/>
    <property type="project" value="InterPro"/>
</dbReference>
<dbReference type="GO" id="GO:0015031">
    <property type="term" value="P:protein transport"/>
    <property type="evidence" value="ECO:0007669"/>
    <property type="project" value="UniProtKB-KW"/>
</dbReference>
<evidence type="ECO:0000259" key="9">
    <source>
        <dbReference type="Pfam" id="PF01618"/>
    </source>
</evidence>
<dbReference type="GO" id="GO:0005886">
    <property type="term" value="C:plasma membrane"/>
    <property type="evidence" value="ECO:0007669"/>
    <property type="project" value="UniProtKB-SubCell"/>
</dbReference>
<keyword evidence="3 8" id="KW-0812">Transmembrane</keyword>
<evidence type="ECO:0000256" key="4">
    <source>
        <dbReference type="ARBA" id="ARBA00022779"/>
    </source>
</evidence>
<dbReference type="PANTHER" id="PTHR30433:SF3">
    <property type="entry name" value="MOTILITY PROTEIN A"/>
    <property type="match status" value="1"/>
</dbReference>
<gene>
    <name evidence="11" type="primary">motA</name>
    <name evidence="11" type="ordered locus">MEALZ_3154</name>
</gene>
<keyword evidence="4" id="KW-0283">Flagellar rotation</keyword>